<sequence>MDKTIKLNLSAIGEGGLQEKVDKELEKVFDNILDPNTDIKTKRKLTITLTMTSDETREVVSTSMEVKSTLAPQTGVATTVLVGQKDGKVYANELKSKIPGQTYFDEEAILRTDIGQPIDDLERGINEDVIDFNKQKKVGN</sequence>
<reference evidence="1 2" key="1">
    <citation type="submission" date="2015-08" db="EMBL/GenBank/DDBJ databases">
        <title>Genome sequence of Streptococcus phocae subsp. phocae ATCC 51973T isolated from liver specimen obtained from seal.</title>
        <authorList>
            <person name="Avendano-Herrera R."/>
        </authorList>
    </citation>
    <scope>NUCLEOTIDE SEQUENCE [LARGE SCALE GENOMIC DNA]</scope>
    <source>
        <strain evidence="1 2">ATCC 51973</strain>
    </source>
</reference>
<dbReference type="EMBL" id="LHQM01000005">
    <property type="protein sequence ID" value="KPJ23082.1"/>
    <property type="molecule type" value="Genomic_DNA"/>
</dbReference>
<dbReference type="AlphaFoldDB" id="A0A0P6S769"/>
<organism evidence="1 2">
    <name type="scientific">Streptococcus phocae</name>
    <dbReference type="NCBI Taxonomy" id="119224"/>
    <lineage>
        <taxon>Bacteria</taxon>
        <taxon>Bacillati</taxon>
        <taxon>Bacillota</taxon>
        <taxon>Bacilli</taxon>
        <taxon>Lactobacillales</taxon>
        <taxon>Streptococcaceae</taxon>
        <taxon>Streptococcus</taxon>
    </lineage>
</organism>
<evidence type="ECO:0000313" key="1">
    <source>
        <dbReference type="EMBL" id="KPJ23082.1"/>
    </source>
</evidence>
<dbReference type="PATRIC" id="fig|119224.3.peg.1432"/>
<dbReference type="RefSeq" id="WP_054278202.1">
    <property type="nucleotide sequence ID" value="NZ_LHQM01000005.1"/>
</dbReference>
<keyword evidence="2" id="KW-1185">Reference proteome</keyword>
<dbReference type="STRING" id="119224.AKK44_01505"/>
<protein>
    <recommendedName>
        <fullName evidence="3">Phage protein</fullName>
    </recommendedName>
</protein>
<evidence type="ECO:0000313" key="2">
    <source>
        <dbReference type="Proteomes" id="UP000049578"/>
    </source>
</evidence>
<dbReference type="Proteomes" id="UP000049578">
    <property type="component" value="Unassembled WGS sequence"/>
</dbReference>
<proteinExistence type="predicted"/>
<comment type="caution">
    <text evidence="1">The sequence shown here is derived from an EMBL/GenBank/DDBJ whole genome shotgun (WGS) entry which is preliminary data.</text>
</comment>
<accession>A0A0P6S769</accession>
<evidence type="ECO:0008006" key="3">
    <source>
        <dbReference type="Google" id="ProtNLM"/>
    </source>
</evidence>
<name>A0A0P6S769_9STRE</name>
<gene>
    <name evidence="1" type="ORF">AKK44_01505</name>
</gene>